<dbReference type="SMART" id="SM00215">
    <property type="entry name" value="VWC_out"/>
    <property type="match status" value="2"/>
</dbReference>
<dbReference type="SMART" id="SM00216">
    <property type="entry name" value="VWD"/>
    <property type="match status" value="3"/>
</dbReference>
<accession>A0A401P1E2</accession>
<keyword evidence="3" id="KW-0677">Repeat</keyword>
<proteinExistence type="predicted"/>
<keyword evidence="9" id="KW-1185">Reference proteome</keyword>
<feature type="signal peptide" evidence="6">
    <location>
        <begin position="1"/>
        <end position="23"/>
    </location>
</feature>
<keyword evidence="6" id="KW-0732">Signal</keyword>
<dbReference type="Proteomes" id="UP000288216">
    <property type="component" value="Unassembled WGS sequence"/>
</dbReference>
<keyword evidence="5" id="KW-0325">Glycoprotein</keyword>
<dbReference type="OMA" id="ADCECHH"/>
<feature type="chain" id="PRO_5019546763" description="VWFD domain-containing protein" evidence="6">
    <location>
        <begin position="24"/>
        <end position="1158"/>
    </location>
</feature>
<dbReference type="AlphaFoldDB" id="A0A401P1E2"/>
<gene>
    <name evidence="8" type="ORF">scyTo_0015060</name>
</gene>
<organism evidence="8 9">
    <name type="scientific">Scyliorhinus torazame</name>
    <name type="common">Cloudy catshark</name>
    <name type="synonym">Catulus torazame</name>
    <dbReference type="NCBI Taxonomy" id="75743"/>
    <lineage>
        <taxon>Eukaryota</taxon>
        <taxon>Metazoa</taxon>
        <taxon>Chordata</taxon>
        <taxon>Craniata</taxon>
        <taxon>Vertebrata</taxon>
        <taxon>Chondrichthyes</taxon>
        <taxon>Elasmobranchii</taxon>
        <taxon>Galeomorphii</taxon>
        <taxon>Galeoidea</taxon>
        <taxon>Carcharhiniformes</taxon>
        <taxon>Scyliorhinidae</taxon>
        <taxon>Scyliorhinus</taxon>
    </lineage>
</organism>
<dbReference type="CDD" id="cd19941">
    <property type="entry name" value="TIL"/>
    <property type="match status" value="3"/>
</dbReference>
<dbReference type="SMART" id="SM00832">
    <property type="entry name" value="C8"/>
    <property type="match status" value="2"/>
</dbReference>
<sequence>MKHFIFSVFWVLILFEGLPEGSSKTTEWNSRPNPDSVIAASISSDNSSACAIWGKGAIRTFDNYFYHFTSTCYFTLTSICEDPTVLNVRIRHSASGQLQHIFMEIEGAMISVKDGKIMIEGVVVTVPYDDKVISVQPYGIYVKFSNRKGTISLIWDLKSALSVTLDDQYLRGLCGLCRDINHNSDVPEEPFNAERVIYSSQLSDSRELCVTTVSEQTKCALANNCSEISDIFLNCTDPTIQKNYLEMCQKDVCTSIGNTVNSVCAHFEEVARQCGAAVSEEWQQWRQSKDCAQKACPGNQIYKECGPACISTCTDPNPQHHCHQCVNTCECPHGTVLDNIRKTNSCILQMECPCTHAGTIYVNGQTRADYCQICTCIGGEWHCTSLNCPRVCRFEEGSYITTFDRKSYQLMGDCSYVAAFTNEWLVKVEMHPCMEEHKQICLESVVYAYAETEYCIKKNGVVNVNGNSIRLPLNQNGIKIFHQSSSYIQISTDKGLNMQLYINEIAQLYISLPDNLKGTVKEIYAKQHCSRLKQADGYFAACHSRVNYDKYYEMCITSSCTCLNIDDCICSAIEAYTHECAVRGITVVDWRKDMCRVNCPETQVFQYNMRACNQTCKSLMQHDFTCDVEDVLVSGCGCPEGTYLDHDGTCVEQDKCSCYIADSMIKHGHNAAVQGAICFCKSGNLSCFYVTLEDSKEDCPGKVLLNCADAQKQSWCAKSCQNLNVPCPSVCVPACVCPDDQVEDQFGNCIPREQCPCLYGDRYYKTKATIHLDCNICTCQSGSWQCSQNECTKTCLVYGDGHYVTFDGQRWFFDNNCESIFAQSSFEGPDSFQILTKNLPCCVNGVTCSRTIRILIEDMEIKLLDGKVHNIYSNKIQCREDIYSMHIVGFYLILEFSNGITVIWDKMTRFSVALAPKWQNKVVGLCGNYNSRIEDDQMTKSKSLVTSVVEFAESWISPKPCCSLVTQISPCDRNPYCYAWAARKCGIINGDIFKECHKMVDPQPYYDSCVKEACACDMEGRFLGFCTTVAVYAEVCSKAGVCIDWRTPESCPIYCDYYNHGPDCKWHYKPCGTRITPKMCNNHPVAETFSKVLEGCYANCPNHAPYLDGNMMKCVPLSECTCYYNGLLMQPNEVYIMNCGQCTCHNGTTTCRKYEFEC</sequence>
<keyword evidence="2" id="KW-0964">Secreted</keyword>
<dbReference type="InterPro" id="IPR058753">
    <property type="entry name" value="TIL_OTOGL_Mucin"/>
</dbReference>
<evidence type="ECO:0000256" key="2">
    <source>
        <dbReference type="ARBA" id="ARBA00022525"/>
    </source>
</evidence>
<name>A0A401P1E2_SCYTO</name>
<dbReference type="EMBL" id="BFAA01008357">
    <property type="protein sequence ID" value="GCB66949.1"/>
    <property type="molecule type" value="Genomic_DNA"/>
</dbReference>
<dbReference type="OrthoDB" id="160294at2759"/>
<dbReference type="PANTHER" id="PTHR11339:SF404">
    <property type="entry name" value="MUCIN-19"/>
    <property type="match status" value="1"/>
</dbReference>
<dbReference type="InterPro" id="IPR001846">
    <property type="entry name" value="VWF_type-D"/>
</dbReference>
<dbReference type="Pfam" id="PF00094">
    <property type="entry name" value="VWD"/>
    <property type="match status" value="3"/>
</dbReference>
<dbReference type="InterPro" id="IPR002919">
    <property type="entry name" value="TIL_dom"/>
</dbReference>
<dbReference type="SUPFAM" id="SSF57603">
    <property type="entry name" value="FnI-like domain"/>
    <property type="match status" value="1"/>
</dbReference>
<evidence type="ECO:0000313" key="8">
    <source>
        <dbReference type="EMBL" id="GCB66949.1"/>
    </source>
</evidence>
<keyword evidence="4" id="KW-1015">Disulfide bond</keyword>
<dbReference type="Pfam" id="PF25962">
    <property type="entry name" value="TIL_OTOGL_Mucin"/>
    <property type="match status" value="1"/>
</dbReference>
<dbReference type="InterPro" id="IPR050780">
    <property type="entry name" value="Mucin_vWF_Thrombospondin_sf"/>
</dbReference>
<dbReference type="InterPro" id="IPR001007">
    <property type="entry name" value="VWF_dom"/>
</dbReference>
<dbReference type="STRING" id="75743.A0A401P1E2"/>
<evidence type="ECO:0000259" key="7">
    <source>
        <dbReference type="PROSITE" id="PS51233"/>
    </source>
</evidence>
<comment type="subcellular location">
    <subcellularLocation>
        <location evidence="1">Secreted</location>
    </subcellularLocation>
</comment>
<evidence type="ECO:0000313" key="9">
    <source>
        <dbReference type="Proteomes" id="UP000288216"/>
    </source>
</evidence>
<evidence type="ECO:0000256" key="5">
    <source>
        <dbReference type="ARBA" id="ARBA00023180"/>
    </source>
</evidence>
<evidence type="ECO:0000256" key="3">
    <source>
        <dbReference type="ARBA" id="ARBA00022737"/>
    </source>
</evidence>
<evidence type="ECO:0000256" key="1">
    <source>
        <dbReference type="ARBA" id="ARBA00004613"/>
    </source>
</evidence>
<evidence type="ECO:0000256" key="4">
    <source>
        <dbReference type="ARBA" id="ARBA00023157"/>
    </source>
</evidence>
<feature type="domain" description="VWFD" evidence="7">
    <location>
        <begin position="793"/>
        <end position="963"/>
    </location>
</feature>
<dbReference type="PANTHER" id="PTHR11339">
    <property type="entry name" value="EXTRACELLULAR MATRIX GLYCOPROTEIN RELATED"/>
    <property type="match status" value="1"/>
</dbReference>
<feature type="domain" description="VWFD" evidence="7">
    <location>
        <begin position="48"/>
        <end position="220"/>
    </location>
</feature>
<dbReference type="PROSITE" id="PS51233">
    <property type="entry name" value="VWFD"/>
    <property type="match status" value="3"/>
</dbReference>
<dbReference type="FunFam" id="2.10.25.10:FF:000153">
    <property type="entry name" value="MUC5B isoform 1"/>
    <property type="match status" value="1"/>
</dbReference>
<feature type="domain" description="VWFD" evidence="7">
    <location>
        <begin position="390"/>
        <end position="563"/>
    </location>
</feature>
<dbReference type="InterPro" id="IPR014853">
    <property type="entry name" value="VWF/SSPO/ZAN-like_Cys-rich_dom"/>
</dbReference>
<dbReference type="Pfam" id="PF08742">
    <property type="entry name" value="C8"/>
    <property type="match status" value="3"/>
</dbReference>
<dbReference type="Gene3D" id="2.10.25.10">
    <property type="entry name" value="Laminin"/>
    <property type="match status" value="3"/>
</dbReference>
<dbReference type="GO" id="GO:0031012">
    <property type="term" value="C:extracellular matrix"/>
    <property type="evidence" value="ECO:0007669"/>
    <property type="project" value="TreeGrafter"/>
</dbReference>
<dbReference type="InterPro" id="IPR036084">
    <property type="entry name" value="Ser_inhib-like_sf"/>
</dbReference>
<comment type="caution">
    <text evidence="8">The sequence shown here is derived from an EMBL/GenBank/DDBJ whole genome shotgun (WGS) entry which is preliminary data.</text>
</comment>
<protein>
    <recommendedName>
        <fullName evidence="7">VWFD domain-containing protein</fullName>
    </recommendedName>
</protein>
<dbReference type="SUPFAM" id="SSF57567">
    <property type="entry name" value="Serine protease inhibitors"/>
    <property type="match status" value="3"/>
</dbReference>
<evidence type="ECO:0000256" key="6">
    <source>
        <dbReference type="SAM" id="SignalP"/>
    </source>
</evidence>
<reference evidence="8 9" key="1">
    <citation type="journal article" date="2018" name="Nat. Ecol. Evol.">
        <title>Shark genomes provide insights into elasmobranch evolution and the origin of vertebrates.</title>
        <authorList>
            <person name="Hara Y"/>
            <person name="Yamaguchi K"/>
            <person name="Onimaru K"/>
            <person name="Kadota M"/>
            <person name="Koyanagi M"/>
            <person name="Keeley SD"/>
            <person name="Tatsumi K"/>
            <person name="Tanaka K"/>
            <person name="Motone F"/>
            <person name="Kageyama Y"/>
            <person name="Nozu R"/>
            <person name="Adachi N"/>
            <person name="Nishimura O"/>
            <person name="Nakagawa R"/>
            <person name="Tanegashima C"/>
            <person name="Kiyatake I"/>
            <person name="Matsumoto R"/>
            <person name="Murakumo K"/>
            <person name="Nishida K"/>
            <person name="Terakita A"/>
            <person name="Kuratani S"/>
            <person name="Sato K"/>
            <person name="Hyodo S Kuraku.S."/>
        </authorList>
    </citation>
    <scope>NUCLEOTIDE SEQUENCE [LARGE SCALE GENOMIC DNA]</scope>
</reference>
<dbReference type="Pfam" id="PF01826">
    <property type="entry name" value="TIL"/>
    <property type="match status" value="2"/>
</dbReference>
<dbReference type="GO" id="GO:0005615">
    <property type="term" value="C:extracellular space"/>
    <property type="evidence" value="ECO:0007669"/>
    <property type="project" value="TreeGrafter"/>
</dbReference>